<organism evidence="1 2">
    <name type="scientific">Gymnopus androsaceus JB14</name>
    <dbReference type="NCBI Taxonomy" id="1447944"/>
    <lineage>
        <taxon>Eukaryota</taxon>
        <taxon>Fungi</taxon>
        <taxon>Dikarya</taxon>
        <taxon>Basidiomycota</taxon>
        <taxon>Agaricomycotina</taxon>
        <taxon>Agaricomycetes</taxon>
        <taxon>Agaricomycetidae</taxon>
        <taxon>Agaricales</taxon>
        <taxon>Marasmiineae</taxon>
        <taxon>Omphalotaceae</taxon>
        <taxon>Gymnopus</taxon>
    </lineage>
</organism>
<dbReference type="Proteomes" id="UP000799118">
    <property type="component" value="Unassembled WGS sequence"/>
</dbReference>
<gene>
    <name evidence="1" type="ORF">BT96DRAFT_945764</name>
</gene>
<reference evidence="1" key="1">
    <citation type="journal article" date="2019" name="Environ. Microbiol.">
        <title>Fungal ecological strategies reflected in gene transcription - a case study of two litter decomposers.</title>
        <authorList>
            <person name="Barbi F."/>
            <person name="Kohler A."/>
            <person name="Barry K."/>
            <person name="Baskaran P."/>
            <person name="Daum C."/>
            <person name="Fauchery L."/>
            <person name="Ihrmark K."/>
            <person name="Kuo A."/>
            <person name="LaButti K."/>
            <person name="Lipzen A."/>
            <person name="Morin E."/>
            <person name="Grigoriev I.V."/>
            <person name="Henrissat B."/>
            <person name="Lindahl B."/>
            <person name="Martin F."/>
        </authorList>
    </citation>
    <scope>NUCLEOTIDE SEQUENCE</scope>
    <source>
        <strain evidence="1">JB14</strain>
    </source>
</reference>
<evidence type="ECO:0000313" key="1">
    <source>
        <dbReference type="EMBL" id="KAE9390932.1"/>
    </source>
</evidence>
<dbReference type="EMBL" id="ML769641">
    <property type="protein sequence ID" value="KAE9390932.1"/>
    <property type="molecule type" value="Genomic_DNA"/>
</dbReference>
<dbReference type="AlphaFoldDB" id="A0A6A4GYG8"/>
<accession>A0A6A4GYG8</accession>
<keyword evidence="2" id="KW-1185">Reference proteome</keyword>
<sequence>MAFRGQCTAPTLISHYLYLVRHKQIRLDRRHTPSGLLTEEGKTPLRNNCLVDVALKKRSWASSKKDFLELIKHWPTEEVATAFFVAKTIHGRIETGSSMKVALVVEVVEVGRVKYQDGFFTSQECSDWPIDQHRQYPLTPSQLRVRTGVLITVEGQRSKIKMRTVGKDDNRHCTVYTSPGLFEAKSFDSIRGHERLPGDNVLTSSRKEEAL</sequence>
<proteinExistence type="predicted"/>
<name>A0A6A4GYG8_9AGAR</name>
<protein>
    <submittedName>
        <fullName evidence="1">Uncharacterized protein</fullName>
    </submittedName>
</protein>
<evidence type="ECO:0000313" key="2">
    <source>
        <dbReference type="Proteomes" id="UP000799118"/>
    </source>
</evidence>